<dbReference type="Proteomes" id="UP000078476">
    <property type="component" value="Unassembled WGS sequence"/>
</dbReference>
<reference evidence="3 4" key="1">
    <citation type="submission" date="2016-03" db="EMBL/GenBank/DDBJ databases">
        <authorList>
            <person name="Ploux O."/>
        </authorList>
    </citation>
    <scope>NUCLEOTIDE SEQUENCE [LARGE SCALE GENOMIC DNA]</scope>
    <source>
        <strain evidence="3 4">R-45370</strain>
    </source>
</reference>
<gene>
    <name evidence="3" type="ORF">A1359_15310</name>
</gene>
<dbReference type="EMBL" id="LUUI01000145">
    <property type="protein sequence ID" value="OAI11063.1"/>
    <property type="molecule type" value="Genomic_DNA"/>
</dbReference>
<dbReference type="PANTHER" id="PTHR28008">
    <property type="entry name" value="DOMAIN PROTEIN, PUTATIVE (AFU_ORTHOLOGUE AFUA_3G10980)-RELATED"/>
    <property type="match status" value="1"/>
</dbReference>
<keyword evidence="1" id="KW-0812">Transmembrane</keyword>
<keyword evidence="1" id="KW-0472">Membrane</keyword>
<accession>A0A177N0J5</accession>
<feature type="transmembrane region" description="Helical" evidence="1">
    <location>
        <begin position="39"/>
        <end position="55"/>
    </location>
</feature>
<organism evidence="3 4">
    <name type="scientific">Methylomonas lenta</name>
    <dbReference type="NCBI Taxonomy" id="980561"/>
    <lineage>
        <taxon>Bacteria</taxon>
        <taxon>Pseudomonadati</taxon>
        <taxon>Pseudomonadota</taxon>
        <taxon>Gammaproteobacteria</taxon>
        <taxon>Methylococcales</taxon>
        <taxon>Methylococcaceae</taxon>
        <taxon>Methylomonas</taxon>
    </lineage>
</organism>
<evidence type="ECO:0000313" key="4">
    <source>
        <dbReference type="Proteomes" id="UP000078476"/>
    </source>
</evidence>
<comment type="caution">
    <text evidence="3">The sequence shown here is derived from an EMBL/GenBank/DDBJ whole genome shotgun (WGS) entry which is preliminary data.</text>
</comment>
<dbReference type="NCBIfam" id="NF037970">
    <property type="entry name" value="vanZ_1"/>
    <property type="match status" value="1"/>
</dbReference>
<dbReference type="OrthoDB" id="8564037at2"/>
<feature type="transmembrane region" description="Helical" evidence="1">
    <location>
        <begin position="94"/>
        <end position="114"/>
    </location>
</feature>
<protein>
    <submittedName>
        <fullName evidence="3">Teicoplanin resistance protein VanZ</fullName>
    </submittedName>
</protein>
<dbReference type="AlphaFoldDB" id="A0A177N0J5"/>
<dbReference type="InterPro" id="IPR006976">
    <property type="entry name" value="VanZ-like"/>
</dbReference>
<feature type="domain" description="VanZ-like" evidence="2">
    <location>
        <begin position="35"/>
        <end position="112"/>
    </location>
</feature>
<keyword evidence="4" id="KW-1185">Reference proteome</keyword>
<sequence length="128" mass="14670">MRKILDGLALLAYCSLIFWLSDQERLPMPAVFDFQDKILHFGAYFVMALFSWRALRHTHVKNLHLALVCLLFCSLYGLSDEWHQSFVAGRTASVFDWLADSLGAALAVILLFRFNQKRGKQLSLFATD</sequence>
<dbReference type="STRING" id="980561.A1359_15310"/>
<dbReference type="Pfam" id="PF04892">
    <property type="entry name" value="VanZ"/>
    <property type="match status" value="1"/>
</dbReference>
<dbReference type="PANTHER" id="PTHR28008:SF1">
    <property type="entry name" value="DOMAIN PROTEIN, PUTATIVE (AFU_ORTHOLOGUE AFUA_3G10980)-RELATED"/>
    <property type="match status" value="1"/>
</dbReference>
<name>A0A177N0J5_9GAMM</name>
<proteinExistence type="predicted"/>
<keyword evidence="1" id="KW-1133">Transmembrane helix</keyword>
<dbReference type="RefSeq" id="WP_066986313.1">
    <property type="nucleotide sequence ID" value="NZ_LUUI01000145.1"/>
</dbReference>
<evidence type="ECO:0000259" key="2">
    <source>
        <dbReference type="Pfam" id="PF04892"/>
    </source>
</evidence>
<feature type="transmembrane region" description="Helical" evidence="1">
    <location>
        <begin position="62"/>
        <end position="79"/>
    </location>
</feature>
<evidence type="ECO:0000313" key="3">
    <source>
        <dbReference type="EMBL" id="OAI11063.1"/>
    </source>
</evidence>
<evidence type="ECO:0000256" key="1">
    <source>
        <dbReference type="SAM" id="Phobius"/>
    </source>
</evidence>